<dbReference type="Proteomes" id="UP000281245">
    <property type="component" value="Unassembled WGS sequence"/>
</dbReference>
<comment type="function">
    <text evidence="5">Splits internally a 1,3-beta-glucan molecule and transfers the newly generated reducing end (the donor) to the non-reducing end of another 1,3-beta-glucan molecule (the acceptor) forming a 1,3-beta linkage, resulting in the elongation of 1,3-beta-glucan chains in the cell wall.</text>
</comment>
<keyword evidence="4" id="KW-0325">Glycoprotein</keyword>
<dbReference type="Gene3D" id="3.20.20.80">
    <property type="entry name" value="Glycosidases"/>
    <property type="match status" value="1"/>
</dbReference>
<dbReference type="PANTHER" id="PTHR31468">
    <property type="entry name" value="1,3-BETA-GLUCANOSYLTRANSFERASE GAS1"/>
    <property type="match status" value="1"/>
</dbReference>
<name>A0A3M6W6E0_HORWE</name>
<dbReference type="GO" id="GO:0005886">
    <property type="term" value="C:plasma membrane"/>
    <property type="evidence" value="ECO:0007669"/>
    <property type="project" value="UniProtKB-SubCell"/>
</dbReference>
<dbReference type="GO" id="GO:0042124">
    <property type="term" value="F:1,3-beta-glucanosyltransferase activity"/>
    <property type="evidence" value="ECO:0007669"/>
    <property type="project" value="TreeGrafter"/>
</dbReference>
<feature type="non-terminal residue" evidence="7">
    <location>
        <position position="1"/>
    </location>
</feature>
<dbReference type="OrthoDB" id="421038at2759"/>
<accession>A0A3M6W6E0</accession>
<dbReference type="SUPFAM" id="SSF51445">
    <property type="entry name" value="(Trans)glycosidases"/>
    <property type="match status" value="1"/>
</dbReference>
<dbReference type="GO" id="GO:0071970">
    <property type="term" value="P:fungal-type cell wall (1-&gt;3)-beta-D-glucan biosynthetic process"/>
    <property type="evidence" value="ECO:0007669"/>
    <property type="project" value="TreeGrafter"/>
</dbReference>
<dbReference type="InterPro" id="IPR004886">
    <property type="entry name" value="Glucanosyltransferase"/>
</dbReference>
<evidence type="ECO:0000256" key="1">
    <source>
        <dbReference type="ARBA" id="ARBA00004609"/>
    </source>
</evidence>
<dbReference type="Pfam" id="PF03198">
    <property type="entry name" value="Glyco_hydro_72"/>
    <property type="match status" value="1"/>
</dbReference>
<dbReference type="GO" id="GO:0098552">
    <property type="term" value="C:side of membrane"/>
    <property type="evidence" value="ECO:0007669"/>
    <property type="project" value="UniProtKB-KW"/>
</dbReference>
<comment type="caution">
    <text evidence="7">The sequence shown here is derived from an EMBL/GenBank/DDBJ whole genome shotgun (WGS) entry which is preliminary data.</text>
</comment>
<evidence type="ECO:0000256" key="4">
    <source>
        <dbReference type="ARBA" id="ARBA00023180"/>
    </source>
</evidence>
<gene>
    <name evidence="7" type="ORF">D0869_12972</name>
</gene>
<dbReference type="InterPro" id="IPR017853">
    <property type="entry name" value="GH"/>
</dbReference>
<proteinExistence type="inferred from homology"/>
<organism evidence="7 8">
    <name type="scientific">Hortaea werneckii</name>
    <name type="common">Black yeast</name>
    <name type="synonym">Cladosporium werneckii</name>
    <dbReference type="NCBI Taxonomy" id="91943"/>
    <lineage>
        <taxon>Eukaryota</taxon>
        <taxon>Fungi</taxon>
        <taxon>Dikarya</taxon>
        <taxon>Ascomycota</taxon>
        <taxon>Pezizomycotina</taxon>
        <taxon>Dothideomycetes</taxon>
        <taxon>Dothideomycetidae</taxon>
        <taxon>Mycosphaerellales</taxon>
        <taxon>Teratosphaeriaceae</taxon>
        <taxon>Hortaea</taxon>
    </lineage>
</organism>
<evidence type="ECO:0000256" key="2">
    <source>
        <dbReference type="ARBA" id="ARBA00007528"/>
    </source>
</evidence>
<comment type="subcellular location">
    <subcellularLocation>
        <location evidence="1 5">Cell membrane</location>
        <topology evidence="1 5">Lipid-anchor</topology>
        <topology evidence="1 5">GPI-anchor</topology>
    </subcellularLocation>
</comment>
<keyword evidence="5" id="KW-0449">Lipoprotein</keyword>
<sequence>RLILLITKSSGYQHRPHRNTAYTHTSHHTSYPAMLTQWVSLLAFATQAISVPTIAAKGSKLFLDNGEQFFVKGIAYQRTREDPLATPDQCKLDASLMQTLGTNSIRVYHVDPDADHDGCMQAFADAGIYAWIDLDTFDTYVYSPQDPRWTEEQYSKFSKVMDAFHDYDNVAGFFVANELLNAGSDSVGAPYVKAAGVDMKNYRDSQGYREIPIGYSAADIAELRPNLQNYMACGDSFSDTLDFFSLNAYEWCGDSSYEQSGYSQLDKNATGYPIPIFFSETGCNVVEPRTFGDQAAILGEEMSDQWSGAIIYEWIQETNDYGLISYGPPAATDAPAASNVVNGFTRAGTPTPVSPDFENLSSAWASVTPSSVSKNAFSPSVTQPLSCPEYTENLWMVSSDAPLPTVGKGAAQGSSDGSSSAKSTTSSGGSTSGASTTSTGAASTGSGQASSTSGGSQSSNMSDSTASSTATGGSGGSDDSDNSDNSNSSNESDSSEASNTAAGDSSEAQSSSAADASSSAGAESGAVINSGFSSSSIAGVMAGLALVLAL</sequence>
<dbReference type="AlphaFoldDB" id="A0A3M6W6E0"/>
<evidence type="ECO:0000313" key="8">
    <source>
        <dbReference type="Proteomes" id="UP000281245"/>
    </source>
</evidence>
<keyword evidence="5" id="KW-0808">Transferase</keyword>
<comment type="similarity">
    <text evidence="2 5">Belongs to the glycosyl hydrolase 72 family.</text>
</comment>
<dbReference type="EMBL" id="QWIJ01001631">
    <property type="protein sequence ID" value="RMX74065.1"/>
    <property type="molecule type" value="Genomic_DNA"/>
</dbReference>
<dbReference type="GO" id="GO:0031505">
    <property type="term" value="P:fungal-type cell wall organization"/>
    <property type="evidence" value="ECO:0007669"/>
    <property type="project" value="TreeGrafter"/>
</dbReference>
<evidence type="ECO:0000256" key="5">
    <source>
        <dbReference type="RuleBase" id="RU361209"/>
    </source>
</evidence>
<keyword evidence="3" id="KW-0732">Signal</keyword>
<feature type="region of interest" description="Disordered" evidence="6">
    <location>
        <begin position="406"/>
        <end position="529"/>
    </location>
</feature>
<dbReference type="EC" id="2.4.1.-" evidence="5"/>
<keyword evidence="5" id="KW-0472">Membrane</keyword>
<feature type="compositionally biased region" description="Low complexity" evidence="6">
    <location>
        <begin position="483"/>
        <end position="526"/>
    </location>
</feature>
<feature type="compositionally biased region" description="Low complexity" evidence="6">
    <location>
        <begin position="407"/>
        <end position="471"/>
    </location>
</feature>
<evidence type="ECO:0000313" key="7">
    <source>
        <dbReference type="EMBL" id="RMX74065.1"/>
    </source>
</evidence>
<dbReference type="VEuPathDB" id="FungiDB:BTJ68_09280"/>
<protein>
    <recommendedName>
        <fullName evidence="5">1,3-beta-glucanosyltransferase</fullName>
        <ecNumber evidence="5">2.4.1.-</ecNumber>
    </recommendedName>
</protein>
<evidence type="ECO:0000256" key="3">
    <source>
        <dbReference type="ARBA" id="ARBA00022729"/>
    </source>
</evidence>
<keyword evidence="5" id="KW-0336">GPI-anchor</keyword>
<reference evidence="7 8" key="1">
    <citation type="journal article" date="2018" name="BMC Genomics">
        <title>Genomic evidence for intraspecific hybridization in a clonal and extremely halotolerant yeast.</title>
        <authorList>
            <person name="Gostincar C."/>
            <person name="Stajich J.E."/>
            <person name="Zupancic J."/>
            <person name="Zalar P."/>
            <person name="Gunde-Cimerman N."/>
        </authorList>
    </citation>
    <scope>NUCLEOTIDE SEQUENCE [LARGE SCALE GENOMIC DNA]</scope>
    <source>
        <strain evidence="7 8">EXF-6656</strain>
    </source>
</reference>
<evidence type="ECO:0000256" key="6">
    <source>
        <dbReference type="SAM" id="MobiDB-lite"/>
    </source>
</evidence>
<dbReference type="PANTHER" id="PTHR31468:SF8">
    <property type="entry name" value="1,3-BETA-GLUCANOSYLTRANSFERASE GAS2"/>
    <property type="match status" value="1"/>
</dbReference>